<accession>A0ABP9NY90</accession>
<feature type="compositionally biased region" description="Acidic residues" evidence="1">
    <location>
        <begin position="1"/>
        <end position="10"/>
    </location>
</feature>
<dbReference type="EMBL" id="BAABJO010000030">
    <property type="protein sequence ID" value="GAA5134551.1"/>
    <property type="molecule type" value="Genomic_DNA"/>
</dbReference>
<organism evidence="2 3">
    <name type="scientific">Pseudonocardia adelaidensis</name>
    <dbReference type="NCBI Taxonomy" id="648754"/>
    <lineage>
        <taxon>Bacteria</taxon>
        <taxon>Bacillati</taxon>
        <taxon>Actinomycetota</taxon>
        <taxon>Actinomycetes</taxon>
        <taxon>Pseudonocardiales</taxon>
        <taxon>Pseudonocardiaceae</taxon>
        <taxon>Pseudonocardia</taxon>
    </lineage>
</organism>
<dbReference type="Proteomes" id="UP001500804">
    <property type="component" value="Unassembled WGS sequence"/>
</dbReference>
<evidence type="ECO:0000313" key="3">
    <source>
        <dbReference type="Proteomes" id="UP001500804"/>
    </source>
</evidence>
<protein>
    <submittedName>
        <fullName evidence="2">Uncharacterized protein</fullName>
    </submittedName>
</protein>
<evidence type="ECO:0000256" key="1">
    <source>
        <dbReference type="SAM" id="MobiDB-lite"/>
    </source>
</evidence>
<proteinExistence type="predicted"/>
<evidence type="ECO:0000313" key="2">
    <source>
        <dbReference type="EMBL" id="GAA5134551.1"/>
    </source>
</evidence>
<reference evidence="3" key="1">
    <citation type="journal article" date="2019" name="Int. J. Syst. Evol. Microbiol.">
        <title>The Global Catalogue of Microorganisms (GCM) 10K type strain sequencing project: providing services to taxonomists for standard genome sequencing and annotation.</title>
        <authorList>
            <consortium name="The Broad Institute Genomics Platform"/>
            <consortium name="The Broad Institute Genome Sequencing Center for Infectious Disease"/>
            <person name="Wu L."/>
            <person name="Ma J."/>
        </authorList>
    </citation>
    <scope>NUCLEOTIDE SEQUENCE [LARGE SCALE GENOMIC DNA]</scope>
    <source>
        <strain evidence="3">JCM 18302</strain>
    </source>
</reference>
<sequence>MPMLTEQEDPQLDRRLGAAGRGRASQGVLVLTGLTVGHPPTPCASARHGSAVTTGSGWAALGRYSVV</sequence>
<feature type="region of interest" description="Disordered" evidence="1">
    <location>
        <begin position="1"/>
        <end position="21"/>
    </location>
</feature>
<gene>
    <name evidence="2" type="ORF">GCM10023320_62510</name>
</gene>
<name>A0ABP9NY90_9PSEU</name>
<keyword evidence="3" id="KW-1185">Reference proteome</keyword>
<comment type="caution">
    <text evidence="2">The sequence shown here is derived from an EMBL/GenBank/DDBJ whole genome shotgun (WGS) entry which is preliminary data.</text>
</comment>